<dbReference type="Proteomes" id="UP000886070">
    <property type="component" value="Unassembled WGS sequence"/>
</dbReference>
<evidence type="ECO:0000259" key="1">
    <source>
        <dbReference type="Pfam" id="PF09861"/>
    </source>
</evidence>
<dbReference type="EMBL" id="DRTT01000151">
    <property type="protein sequence ID" value="HHF98943.1"/>
    <property type="molecule type" value="Genomic_DNA"/>
</dbReference>
<dbReference type="InterPro" id="IPR048068">
    <property type="entry name" value="LarA-like"/>
</dbReference>
<dbReference type="InterPro" id="IPR018657">
    <property type="entry name" value="LarA-like_N"/>
</dbReference>
<dbReference type="Gene3D" id="3.40.50.11440">
    <property type="match status" value="1"/>
</dbReference>
<dbReference type="GO" id="GO:0050043">
    <property type="term" value="F:lactate racemase activity"/>
    <property type="evidence" value="ECO:0007669"/>
    <property type="project" value="InterPro"/>
</dbReference>
<evidence type="ECO:0000313" key="3">
    <source>
        <dbReference type="EMBL" id="HHF98943.1"/>
    </source>
</evidence>
<organism evidence="3">
    <name type="scientific">Aerophobetes bacterium</name>
    <dbReference type="NCBI Taxonomy" id="2030807"/>
    <lineage>
        <taxon>Bacteria</taxon>
        <taxon>Candidatus Aerophobota</taxon>
    </lineage>
</organism>
<dbReference type="AlphaFoldDB" id="A0A7V5HZQ8"/>
<accession>A0A7V5HZQ8</accession>
<reference evidence="3" key="1">
    <citation type="journal article" date="2020" name="mSystems">
        <title>Genome- and Community-Level Interaction Insights into Carbon Utilization and Element Cycling Functions of Hydrothermarchaeota in Hydrothermal Sediment.</title>
        <authorList>
            <person name="Zhou Z."/>
            <person name="Liu Y."/>
            <person name="Xu W."/>
            <person name="Pan J."/>
            <person name="Luo Z.H."/>
            <person name="Li M."/>
        </authorList>
    </citation>
    <scope>NUCLEOTIDE SEQUENCE [LARGE SCALE GENOMIC DNA]</scope>
    <source>
        <strain evidence="3">HyVt-92</strain>
    </source>
</reference>
<dbReference type="PANTHER" id="PTHR33171:SF17">
    <property type="entry name" value="LARA-LIKE N-TERMINAL DOMAIN-CONTAINING PROTEIN"/>
    <property type="match status" value="1"/>
</dbReference>
<dbReference type="Gene3D" id="3.90.226.30">
    <property type="match status" value="1"/>
</dbReference>
<dbReference type="InterPro" id="IPR048520">
    <property type="entry name" value="LarA_C"/>
</dbReference>
<comment type="caution">
    <text evidence="3">The sequence shown here is derived from an EMBL/GenBank/DDBJ whole genome shotgun (WGS) entry which is preliminary data.</text>
</comment>
<protein>
    <submittedName>
        <fullName evidence="3">Nickel-dependent lactate racemase</fullName>
    </submittedName>
</protein>
<dbReference type="InterPro" id="IPR047926">
    <property type="entry name" value="Ni_dep_LarA"/>
</dbReference>
<feature type="domain" description="Lactate racemase C-terminal" evidence="2">
    <location>
        <begin position="271"/>
        <end position="410"/>
    </location>
</feature>
<sequence length="420" mass="46337">MSKREFTLAYGKKEIKFKLDEKNLLGVLLPEKITPEEDEKTIIENALKNPVKSAPLAEIVSPKSEVAIITSDITRSTPSSKMLPPLLNELERAGVKRKNIKIIFALGAHRKHTEEEKKYLVGEKIYENYRCIDHEKENCVSLGKTKSGIPVEIFKEVNRADVKICLGNIEPHYFAGYTGGAKSIMPGVSSKISISETHKLMLSPLSCAGKLDGNPTREAIEEVGEKVGIEFILNVVLNPQKEVVAAFAGDKTFAHRKGCEVADTCFKVKIKQKADIVIVSCGGYPKDINVYQAQKALDNAKYAVKEGGTIILVGECREGFGDKIFEEWMLEATSFRDPVEKLKKEFVLGGHKAAAIGMLLEKAKVIFVSSLPPSRVRKLFFTPANTLDEAISIALEEYGKDASFYIIPSGGITLPYPDKS</sequence>
<dbReference type="Pfam" id="PF21113">
    <property type="entry name" value="LarA_C"/>
    <property type="match status" value="1"/>
</dbReference>
<name>A0A7V5HZQ8_UNCAE</name>
<feature type="domain" description="LarA-like N-terminal" evidence="1">
    <location>
        <begin position="10"/>
        <end position="204"/>
    </location>
</feature>
<evidence type="ECO:0000259" key="2">
    <source>
        <dbReference type="Pfam" id="PF21113"/>
    </source>
</evidence>
<dbReference type="PANTHER" id="PTHR33171">
    <property type="entry name" value="LAR_N DOMAIN-CONTAINING PROTEIN"/>
    <property type="match status" value="1"/>
</dbReference>
<gene>
    <name evidence="3" type="primary">larA</name>
    <name evidence="3" type="ORF">ENL39_05610</name>
</gene>
<proteinExistence type="predicted"/>
<dbReference type="InterPro" id="IPR043166">
    <property type="entry name" value="LarA-like_C"/>
</dbReference>
<dbReference type="NCBIfam" id="NF033504">
    <property type="entry name" value="Ni_dep_LarA"/>
    <property type="match status" value="1"/>
</dbReference>
<dbReference type="Pfam" id="PF09861">
    <property type="entry name" value="Lar_N"/>
    <property type="match status" value="1"/>
</dbReference>